<feature type="compositionally biased region" description="Low complexity" evidence="5">
    <location>
        <begin position="480"/>
        <end position="493"/>
    </location>
</feature>
<dbReference type="OMA" id="PVAWMCL"/>
<feature type="transmembrane region" description="Helical" evidence="6">
    <location>
        <begin position="84"/>
        <end position="103"/>
    </location>
</feature>
<dbReference type="FunFam" id="1.20.1250.20:FF:000430">
    <property type="entry name" value="Jen1p"/>
    <property type="match status" value="1"/>
</dbReference>
<dbReference type="Pfam" id="PF07690">
    <property type="entry name" value="MFS_1"/>
    <property type="match status" value="1"/>
</dbReference>
<feature type="transmembrane region" description="Helical" evidence="6">
    <location>
        <begin position="327"/>
        <end position="345"/>
    </location>
</feature>
<keyword evidence="4 6" id="KW-0472">Membrane</keyword>
<organism evidence="8 9">
    <name type="scientific">Eremothecium gossypii (strain ATCC 10895 / CBS 109.51 / FGSC 9923 / NRRL Y-1056)</name>
    <name type="common">Yeast</name>
    <name type="synonym">Ashbya gossypii</name>
    <dbReference type="NCBI Taxonomy" id="284811"/>
    <lineage>
        <taxon>Eukaryota</taxon>
        <taxon>Fungi</taxon>
        <taxon>Dikarya</taxon>
        <taxon>Ascomycota</taxon>
        <taxon>Saccharomycotina</taxon>
        <taxon>Saccharomycetes</taxon>
        <taxon>Saccharomycetales</taxon>
        <taxon>Saccharomycetaceae</taxon>
        <taxon>Eremothecium</taxon>
    </lineage>
</organism>
<keyword evidence="3 6" id="KW-1133">Transmembrane helix</keyword>
<dbReference type="AlphaFoldDB" id="Q753H9"/>
<feature type="domain" description="Major facilitator superfamily (MFS) profile" evidence="7">
    <location>
        <begin position="46"/>
        <end position="451"/>
    </location>
</feature>
<evidence type="ECO:0000313" key="8">
    <source>
        <dbReference type="EMBL" id="AAS53704.1"/>
    </source>
</evidence>
<feature type="transmembrane region" description="Helical" evidence="6">
    <location>
        <begin position="298"/>
        <end position="315"/>
    </location>
</feature>
<feature type="transmembrane region" description="Helical" evidence="6">
    <location>
        <begin position="258"/>
        <end position="278"/>
    </location>
</feature>
<gene>
    <name evidence="8" type="ORF">AGOS_AFR333W</name>
</gene>
<dbReference type="eggNOG" id="ENOG502QPK1">
    <property type="taxonomic scope" value="Eukaryota"/>
</dbReference>
<feature type="region of interest" description="Disordered" evidence="5">
    <location>
        <begin position="476"/>
        <end position="500"/>
    </location>
</feature>
<dbReference type="Proteomes" id="UP000000591">
    <property type="component" value="Chromosome VI"/>
</dbReference>
<dbReference type="InterPro" id="IPR020846">
    <property type="entry name" value="MFS_dom"/>
</dbReference>
<evidence type="ECO:0000259" key="7">
    <source>
        <dbReference type="PROSITE" id="PS50850"/>
    </source>
</evidence>
<dbReference type="GeneID" id="4622146"/>
<feature type="transmembrane region" description="Helical" evidence="6">
    <location>
        <begin position="44"/>
        <end position="64"/>
    </location>
</feature>
<dbReference type="OrthoDB" id="5296287at2759"/>
<dbReference type="PANTHER" id="PTHR23508">
    <property type="entry name" value="CARBOXYLIC ACID TRANSPORTER PROTEIN HOMOLOG"/>
    <property type="match status" value="1"/>
</dbReference>
<dbReference type="PROSITE" id="PS50850">
    <property type="entry name" value="MFS"/>
    <property type="match status" value="1"/>
</dbReference>
<reference evidence="8 9" key="1">
    <citation type="journal article" date="2004" name="Science">
        <title>The Ashbya gossypii genome as a tool for mapping the ancient Saccharomyces cerevisiae genome.</title>
        <authorList>
            <person name="Dietrich F.S."/>
            <person name="Voegeli S."/>
            <person name="Brachat S."/>
            <person name="Lerch A."/>
            <person name="Gates K."/>
            <person name="Steiner S."/>
            <person name="Mohr C."/>
            <person name="Pohlmann R."/>
            <person name="Luedi P."/>
            <person name="Choi S."/>
            <person name="Wing R.A."/>
            <person name="Flavier A."/>
            <person name="Gaffney T.D."/>
            <person name="Philippsen P."/>
        </authorList>
    </citation>
    <scope>NUCLEOTIDE SEQUENCE [LARGE SCALE GENOMIC DNA]</scope>
    <source>
        <strain evidence="9">ATCC 10895 / CBS 109.51 / FGSC 9923 / NRRL Y-1056</strain>
    </source>
</reference>
<keyword evidence="9" id="KW-1185">Reference proteome</keyword>
<evidence type="ECO:0000256" key="4">
    <source>
        <dbReference type="ARBA" id="ARBA00023136"/>
    </source>
</evidence>
<dbReference type="InParanoid" id="Q753H9"/>
<dbReference type="PANTHER" id="PTHR23508:SF10">
    <property type="entry name" value="CARBOXYLIC ACID TRANSPORTER PROTEIN HOMOLOG"/>
    <property type="match status" value="1"/>
</dbReference>
<evidence type="ECO:0000256" key="1">
    <source>
        <dbReference type="ARBA" id="ARBA00004141"/>
    </source>
</evidence>
<dbReference type="Gene3D" id="1.20.1250.20">
    <property type="entry name" value="MFS general substrate transporter like domains"/>
    <property type="match status" value="1"/>
</dbReference>
<dbReference type="RefSeq" id="NP_985880.1">
    <property type="nucleotide sequence ID" value="NM_211235.1"/>
</dbReference>
<dbReference type="InterPro" id="IPR011701">
    <property type="entry name" value="MFS"/>
</dbReference>
<dbReference type="GO" id="GO:0035879">
    <property type="term" value="P:plasma membrane lactate transport"/>
    <property type="evidence" value="ECO:0000318"/>
    <property type="project" value="GO_Central"/>
</dbReference>
<feature type="transmembrane region" description="Helical" evidence="6">
    <location>
        <begin position="428"/>
        <end position="447"/>
    </location>
</feature>
<feature type="transmembrane region" description="Helical" evidence="6">
    <location>
        <begin position="115"/>
        <end position="137"/>
    </location>
</feature>
<dbReference type="HOGENOM" id="CLU_001265_46_1_1"/>
<dbReference type="FunCoup" id="Q753H9">
    <property type="interactions" value="62"/>
</dbReference>
<dbReference type="GO" id="GO:0005886">
    <property type="term" value="C:plasma membrane"/>
    <property type="evidence" value="ECO:0000318"/>
    <property type="project" value="GO_Central"/>
</dbReference>
<dbReference type="KEGG" id="ago:AGOS_AFR333W"/>
<evidence type="ECO:0000256" key="6">
    <source>
        <dbReference type="SAM" id="Phobius"/>
    </source>
</evidence>
<comment type="subcellular location">
    <subcellularLocation>
        <location evidence="1">Membrane</location>
        <topology evidence="1">Multi-pass membrane protein</topology>
    </subcellularLocation>
</comment>
<evidence type="ECO:0000313" key="9">
    <source>
        <dbReference type="Proteomes" id="UP000000591"/>
    </source>
</evidence>
<evidence type="ECO:0000256" key="3">
    <source>
        <dbReference type="ARBA" id="ARBA00022989"/>
    </source>
</evidence>
<feature type="transmembrane region" description="Helical" evidence="6">
    <location>
        <begin position="204"/>
        <end position="221"/>
    </location>
</feature>
<accession>Q753H9</accession>
<sequence length="500" mass="55966">MGKVGHYLKTRVTDLFPRHRSTWAEFKYTMNPSNVLKNVKLKTWLFIASAFLALTVEATDFYLVSLNVVSIAQDLNVREDTVTWGITVALMTRTIGAIVYGYIGDRFGQRTSFLINVGMISVLQLVTGFATSFPYFLACRAYFGIELGGCYGTAATQCLDDLPPSAHSWVTGGFQQAYALGFLLATVLTRVLADTTAPGWRSCFWFLSGVSFVSVVFRAFLGQTEAFKERQRIKEERRKRNEKVSTLSQILQSLKKEWYIVLYMIFLMTAYNFFAHTSQDLFPTMLLRQLGYTPNQSTVTNIMTNVGALLGGLLLSRFSSVSSRRFIILVCIFSAVILVYPWGFVQGPGMTAYGFLLQFFVQGSWGLVPFHLHTLAPDSQTKVFFVGVSYQIGNLISSPSSTMESSIARRFPIGVDANGKTIYDYGRVMSYFVWGSTALMFISVFLGPEFNPNRAHEFVDDIESVDEQISEVVEDKLEASPSSQSEPISLSVPKKIHQTV</sequence>
<dbReference type="CDD" id="cd17316">
    <property type="entry name" value="MFS_SV2_like"/>
    <property type="match status" value="1"/>
</dbReference>
<reference evidence="9" key="2">
    <citation type="journal article" date="2013" name="G3 (Bethesda)">
        <title>Genomes of Ashbya fungi isolated from insects reveal four mating-type loci, numerous translocations, lack of transposons, and distinct gene duplications.</title>
        <authorList>
            <person name="Dietrich F.S."/>
            <person name="Voegeli S."/>
            <person name="Kuo S."/>
            <person name="Philippsen P."/>
        </authorList>
    </citation>
    <scope>GENOME REANNOTATION</scope>
    <source>
        <strain evidence="9">ATCC 10895 / CBS 109.51 / FGSC 9923 / NRRL Y-1056</strain>
    </source>
</reference>
<proteinExistence type="predicted"/>
<keyword evidence="2 6" id="KW-0812">Transmembrane</keyword>
<feature type="transmembrane region" description="Helical" evidence="6">
    <location>
        <begin position="351"/>
        <end position="372"/>
    </location>
</feature>
<protein>
    <submittedName>
        <fullName evidence="8">AFR333Wp</fullName>
    </submittedName>
</protein>
<evidence type="ECO:0000256" key="2">
    <source>
        <dbReference type="ARBA" id="ARBA00022692"/>
    </source>
</evidence>
<dbReference type="EMBL" id="AE016819">
    <property type="protein sequence ID" value="AAS53704.1"/>
    <property type="molecule type" value="Genomic_DNA"/>
</dbReference>
<dbReference type="InterPro" id="IPR036259">
    <property type="entry name" value="MFS_trans_sf"/>
</dbReference>
<evidence type="ECO:0000256" key="5">
    <source>
        <dbReference type="SAM" id="MobiDB-lite"/>
    </source>
</evidence>
<dbReference type="SUPFAM" id="SSF103473">
    <property type="entry name" value="MFS general substrate transporter"/>
    <property type="match status" value="1"/>
</dbReference>
<dbReference type="GO" id="GO:0046943">
    <property type="term" value="F:carboxylic acid transmembrane transporter activity"/>
    <property type="evidence" value="ECO:0000318"/>
    <property type="project" value="GO_Central"/>
</dbReference>
<name>Q753H9_EREGS</name>